<dbReference type="AlphaFoldDB" id="A0A1U6I7B0"/>
<name>A0A1U6I7B0_9SPHN</name>
<dbReference type="Proteomes" id="UP000190989">
    <property type="component" value="Unassembled WGS sequence"/>
</dbReference>
<sequence length="209" mass="23294">MTDVDQTNEFSAYWYALSRDTPAKTWWRCPAMHDAVYSALGIRKSDTGAIYACAPFRRHPDGSILAAYPAPRLFDEPDHNWLGIETVIEWRPGKDVAEIMGDPTPQIVGHMTEEANGLFSSPRRFFQQWAARRAQFAVQRQNAAKGLWHIAPAERDEIPGGLVIGATADIRWHPSAMPTDIQCFGLNPTIINKAILRAARLPRARGGTA</sequence>
<protein>
    <submittedName>
        <fullName evidence="1">Uncharacterized protein</fullName>
    </submittedName>
</protein>
<organism evidence="1 2">
    <name type="scientific">Novosphingobium mathurense</name>
    <dbReference type="NCBI Taxonomy" id="428990"/>
    <lineage>
        <taxon>Bacteria</taxon>
        <taxon>Pseudomonadati</taxon>
        <taxon>Pseudomonadota</taxon>
        <taxon>Alphaproteobacteria</taxon>
        <taxon>Sphingomonadales</taxon>
        <taxon>Sphingomonadaceae</taxon>
        <taxon>Novosphingobium</taxon>
    </lineage>
</organism>
<dbReference type="RefSeq" id="WP_079730946.1">
    <property type="nucleotide sequence ID" value="NZ_FVZE01000004.1"/>
</dbReference>
<accession>A0A1U6I7B0</accession>
<dbReference type="EMBL" id="FVZE01000004">
    <property type="protein sequence ID" value="SLK03900.1"/>
    <property type="molecule type" value="Genomic_DNA"/>
</dbReference>
<evidence type="ECO:0000313" key="2">
    <source>
        <dbReference type="Proteomes" id="UP000190989"/>
    </source>
</evidence>
<proteinExistence type="predicted"/>
<evidence type="ECO:0000313" key="1">
    <source>
        <dbReference type="EMBL" id="SLK03900.1"/>
    </source>
</evidence>
<dbReference type="STRING" id="428990.SAMN06295987_104302"/>
<reference evidence="2" key="1">
    <citation type="submission" date="2017-02" db="EMBL/GenBank/DDBJ databases">
        <authorList>
            <person name="Varghese N."/>
            <person name="Submissions S."/>
        </authorList>
    </citation>
    <scope>NUCLEOTIDE SEQUENCE [LARGE SCALE GENOMIC DNA]</scope>
    <source>
        <strain evidence="2">SM117</strain>
    </source>
</reference>
<keyword evidence="2" id="KW-1185">Reference proteome</keyword>
<gene>
    <name evidence="1" type="ORF">SAMN06295987_104302</name>
</gene>